<dbReference type="Pfam" id="PF01556">
    <property type="entry name" value="DnaJ_C"/>
    <property type="match status" value="1"/>
</dbReference>
<dbReference type="AlphaFoldDB" id="A0A3B1C7D1"/>
<dbReference type="SUPFAM" id="SSF46565">
    <property type="entry name" value="Chaperone J-domain"/>
    <property type="match status" value="1"/>
</dbReference>
<dbReference type="InterPro" id="IPR001623">
    <property type="entry name" value="DnaJ_domain"/>
</dbReference>
<evidence type="ECO:0000256" key="1">
    <source>
        <dbReference type="ARBA" id="ARBA00022490"/>
    </source>
</evidence>
<dbReference type="FunFam" id="2.60.260.20:FF:000013">
    <property type="entry name" value="DnaJ subfamily B member 11"/>
    <property type="match status" value="1"/>
</dbReference>
<organism evidence="5">
    <name type="scientific">hydrothermal vent metagenome</name>
    <dbReference type="NCBI Taxonomy" id="652676"/>
    <lineage>
        <taxon>unclassified sequences</taxon>
        <taxon>metagenomes</taxon>
        <taxon>ecological metagenomes</taxon>
    </lineage>
</organism>
<dbReference type="Gene3D" id="2.60.260.20">
    <property type="entry name" value="Urease metallochaperone UreE, N-terminal domain"/>
    <property type="match status" value="2"/>
</dbReference>
<accession>A0A3B1C7D1</accession>
<dbReference type="CDD" id="cd06257">
    <property type="entry name" value="DnaJ"/>
    <property type="match status" value="1"/>
</dbReference>
<dbReference type="GO" id="GO:0051082">
    <property type="term" value="F:unfolded protein binding"/>
    <property type="evidence" value="ECO:0007669"/>
    <property type="project" value="InterPro"/>
</dbReference>
<evidence type="ECO:0000259" key="4">
    <source>
        <dbReference type="PROSITE" id="PS50076"/>
    </source>
</evidence>
<keyword evidence="2" id="KW-0238">DNA-binding</keyword>
<dbReference type="InterPro" id="IPR008971">
    <property type="entry name" value="HSP40/DnaJ_pept-bd"/>
</dbReference>
<reference evidence="5" key="1">
    <citation type="submission" date="2018-06" db="EMBL/GenBank/DDBJ databases">
        <authorList>
            <person name="Zhirakovskaya E."/>
        </authorList>
    </citation>
    <scope>NUCLEOTIDE SEQUENCE</scope>
</reference>
<dbReference type="InterPro" id="IPR018253">
    <property type="entry name" value="DnaJ_domain_CS"/>
</dbReference>
<dbReference type="EMBL" id="UOFZ01000178">
    <property type="protein sequence ID" value="VAX14555.1"/>
    <property type="molecule type" value="Genomic_DNA"/>
</dbReference>
<dbReference type="Pfam" id="PF00226">
    <property type="entry name" value="DnaJ"/>
    <property type="match status" value="1"/>
</dbReference>
<dbReference type="GO" id="GO:0003677">
    <property type="term" value="F:DNA binding"/>
    <property type="evidence" value="ECO:0007669"/>
    <property type="project" value="UniProtKB-KW"/>
</dbReference>
<evidence type="ECO:0000256" key="3">
    <source>
        <dbReference type="ARBA" id="ARBA00023186"/>
    </source>
</evidence>
<dbReference type="Gene3D" id="1.10.287.110">
    <property type="entry name" value="DnaJ domain"/>
    <property type="match status" value="1"/>
</dbReference>
<dbReference type="InterPro" id="IPR036869">
    <property type="entry name" value="J_dom_sf"/>
</dbReference>
<gene>
    <name evidence="5" type="ORF">MNBD_GAMMA24-2724</name>
</gene>
<protein>
    <submittedName>
        <fullName evidence="5">DnaJ-class molecular chaperone CbpA</fullName>
    </submittedName>
</protein>
<dbReference type="PROSITE" id="PS00636">
    <property type="entry name" value="DNAJ_1"/>
    <property type="match status" value="1"/>
</dbReference>
<dbReference type="SUPFAM" id="SSF49493">
    <property type="entry name" value="HSP40/DnaJ peptide-binding domain"/>
    <property type="match status" value="2"/>
</dbReference>
<dbReference type="FunFam" id="2.60.260.20:FF:000008">
    <property type="entry name" value="Curved DNA-binding protein"/>
    <property type="match status" value="1"/>
</dbReference>
<dbReference type="PANTHER" id="PTHR43096:SF52">
    <property type="entry name" value="DNAJ HOMOLOG 1, MITOCHONDRIAL-RELATED"/>
    <property type="match status" value="1"/>
</dbReference>
<dbReference type="PROSITE" id="PS50076">
    <property type="entry name" value="DNAJ_2"/>
    <property type="match status" value="1"/>
</dbReference>
<proteinExistence type="predicted"/>
<dbReference type="CDD" id="cd10747">
    <property type="entry name" value="DnaJ_C"/>
    <property type="match status" value="1"/>
</dbReference>
<dbReference type="InterPro" id="IPR002939">
    <property type="entry name" value="DnaJ_C"/>
</dbReference>
<keyword evidence="1" id="KW-0963">Cytoplasm</keyword>
<sequence length="320" mass="34860">MEYKDYYDIMGVSKDATQDEIKRAYRKLARKYHPDVSKEADAEAKFKEVGEAYEVLKDPEKRAAYDQLGANWQAGQDFRPPPDWDAGFEFSGGGYTQGDSAAFSDFFESLFGQRGFRGAGMGPGAGAGGGFQMRGEDHHAKILIDLEDAYKGTTRTISLRVPEVDAQGHVRTRERTLNVRIPKGVRQGQQIRLAGQGAPGVGSGAQGDLYLEVEFNPHSFYRVEGRDVFLELPVAPWEAALGAKVKAPTPDGTVDLSIPAGSAAGRKLRLKGRGIPGKQPGDLYVLLQIALPPANTEKAKALYKKMQQELAFNPRAGLGV</sequence>
<keyword evidence="3" id="KW-0143">Chaperone</keyword>
<name>A0A3B1C7D1_9ZZZZ</name>
<dbReference type="GO" id="GO:0005737">
    <property type="term" value="C:cytoplasm"/>
    <property type="evidence" value="ECO:0007669"/>
    <property type="project" value="TreeGrafter"/>
</dbReference>
<dbReference type="SMART" id="SM00271">
    <property type="entry name" value="DnaJ"/>
    <property type="match status" value="1"/>
</dbReference>
<evidence type="ECO:0000256" key="2">
    <source>
        <dbReference type="ARBA" id="ARBA00023125"/>
    </source>
</evidence>
<dbReference type="GO" id="GO:0042026">
    <property type="term" value="P:protein refolding"/>
    <property type="evidence" value="ECO:0007669"/>
    <property type="project" value="TreeGrafter"/>
</dbReference>
<evidence type="ECO:0000313" key="5">
    <source>
        <dbReference type="EMBL" id="VAX14555.1"/>
    </source>
</evidence>
<feature type="domain" description="J" evidence="4">
    <location>
        <begin position="5"/>
        <end position="69"/>
    </location>
</feature>
<dbReference type="PANTHER" id="PTHR43096">
    <property type="entry name" value="DNAJ HOMOLOG 1, MITOCHONDRIAL-RELATED"/>
    <property type="match status" value="1"/>
</dbReference>
<dbReference type="PRINTS" id="PR00625">
    <property type="entry name" value="JDOMAIN"/>
</dbReference>